<feature type="region of interest" description="Disordered" evidence="1">
    <location>
        <begin position="170"/>
        <end position="200"/>
    </location>
</feature>
<evidence type="ECO:0000313" key="2">
    <source>
        <dbReference type="EMBL" id="CAD9819273.1"/>
    </source>
</evidence>
<organism evidence="2">
    <name type="scientific">Attheya septentrionalis</name>
    <dbReference type="NCBI Taxonomy" id="420275"/>
    <lineage>
        <taxon>Eukaryota</taxon>
        <taxon>Sar</taxon>
        <taxon>Stramenopiles</taxon>
        <taxon>Ochrophyta</taxon>
        <taxon>Bacillariophyta</taxon>
        <taxon>Coscinodiscophyceae</taxon>
        <taxon>Chaetocerotophycidae</taxon>
        <taxon>Chaetocerotales</taxon>
        <taxon>Attheyaceae</taxon>
        <taxon>Attheya</taxon>
    </lineage>
</organism>
<proteinExistence type="predicted"/>
<protein>
    <submittedName>
        <fullName evidence="2">Uncharacterized protein</fullName>
    </submittedName>
</protein>
<gene>
    <name evidence="2" type="ORF">ASEP1449_LOCUS11106</name>
</gene>
<evidence type="ECO:0000256" key="1">
    <source>
        <dbReference type="SAM" id="MobiDB-lite"/>
    </source>
</evidence>
<accession>A0A7S2UGS7</accession>
<feature type="compositionally biased region" description="Low complexity" evidence="1">
    <location>
        <begin position="17"/>
        <end position="31"/>
    </location>
</feature>
<name>A0A7S2UGS7_9STRA</name>
<sequence length="200" mass="21155">MGYLPSVMGQSQGSLNGRESGSVSSTSGTSSDDGRGSSMPIKSAIRRSGSFESGGTSASIKSGTNELHATSSCIPSGMQRQNGGLIMPTRPGGVPGVQYNGKVSPQWGWYISTTPPSPEKFYARPGKKAKKVMQQPINELSPLPDESQNIMHISEMKMTDSGAPLKEISKRNAVQHPPVFKKGMKGISENGTMGWPSVPL</sequence>
<feature type="compositionally biased region" description="Polar residues" evidence="1">
    <location>
        <begin position="50"/>
        <end position="82"/>
    </location>
</feature>
<dbReference type="AlphaFoldDB" id="A0A7S2UGS7"/>
<reference evidence="2" key="1">
    <citation type="submission" date="2021-01" db="EMBL/GenBank/DDBJ databases">
        <authorList>
            <person name="Corre E."/>
            <person name="Pelletier E."/>
            <person name="Niang G."/>
            <person name="Scheremetjew M."/>
            <person name="Finn R."/>
            <person name="Kale V."/>
            <person name="Holt S."/>
            <person name="Cochrane G."/>
            <person name="Meng A."/>
            <person name="Brown T."/>
            <person name="Cohen L."/>
        </authorList>
    </citation>
    <scope>NUCLEOTIDE SEQUENCE</scope>
    <source>
        <strain evidence="2">CCMP2084</strain>
    </source>
</reference>
<dbReference type="EMBL" id="HBHQ01016633">
    <property type="protein sequence ID" value="CAD9819273.1"/>
    <property type="molecule type" value="Transcribed_RNA"/>
</dbReference>
<feature type="region of interest" description="Disordered" evidence="1">
    <location>
        <begin position="1"/>
        <end position="83"/>
    </location>
</feature>